<dbReference type="SUPFAM" id="SSF47923">
    <property type="entry name" value="Ypt/Rab-GAP domain of gyp1p"/>
    <property type="match status" value="2"/>
</dbReference>
<dbReference type="PANTHER" id="PTHR22957">
    <property type="entry name" value="TBC1 DOMAIN FAMILY MEMBER GTPASE-ACTIVATING PROTEIN"/>
    <property type="match status" value="1"/>
</dbReference>
<feature type="region of interest" description="Disordered" evidence="2">
    <location>
        <begin position="73"/>
        <end position="93"/>
    </location>
</feature>
<keyword evidence="5" id="KW-1185">Reference proteome</keyword>
<dbReference type="EMBL" id="JBBWWR010000014">
    <property type="protein sequence ID" value="KAK8953388.1"/>
    <property type="molecule type" value="Genomic_DNA"/>
</dbReference>
<dbReference type="Gene3D" id="1.10.8.270">
    <property type="entry name" value="putative rabgap domain of human tbc1 domain family member 14 like domains"/>
    <property type="match status" value="1"/>
</dbReference>
<dbReference type="Pfam" id="PF00566">
    <property type="entry name" value="RabGAP-TBC"/>
    <property type="match status" value="2"/>
</dbReference>
<protein>
    <recommendedName>
        <fullName evidence="3">Rab-GAP TBC domain-containing protein</fullName>
    </recommendedName>
</protein>
<proteinExistence type="predicted"/>
<reference evidence="4 5" key="1">
    <citation type="journal article" date="2022" name="Nat. Plants">
        <title>Genomes of leafy and leafless Platanthera orchids illuminate the evolution of mycoheterotrophy.</title>
        <authorList>
            <person name="Li M.H."/>
            <person name="Liu K.W."/>
            <person name="Li Z."/>
            <person name="Lu H.C."/>
            <person name="Ye Q.L."/>
            <person name="Zhang D."/>
            <person name="Wang J.Y."/>
            <person name="Li Y.F."/>
            <person name="Zhong Z.M."/>
            <person name="Liu X."/>
            <person name="Yu X."/>
            <person name="Liu D.K."/>
            <person name="Tu X.D."/>
            <person name="Liu B."/>
            <person name="Hao Y."/>
            <person name="Liao X.Y."/>
            <person name="Jiang Y.T."/>
            <person name="Sun W.H."/>
            <person name="Chen J."/>
            <person name="Chen Y.Q."/>
            <person name="Ai Y."/>
            <person name="Zhai J.W."/>
            <person name="Wu S.S."/>
            <person name="Zhou Z."/>
            <person name="Hsiao Y.Y."/>
            <person name="Wu W.L."/>
            <person name="Chen Y.Y."/>
            <person name="Lin Y.F."/>
            <person name="Hsu J.L."/>
            <person name="Li C.Y."/>
            <person name="Wang Z.W."/>
            <person name="Zhao X."/>
            <person name="Zhong W.Y."/>
            <person name="Ma X.K."/>
            <person name="Ma L."/>
            <person name="Huang J."/>
            <person name="Chen G.Z."/>
            <person name="Huang M.Z."/>
            <person name="Huang L."/>
            <person name="Peng D.H."/>
            <person name="Luo Y.B."/>
            <person name="Zou S.Q."/>
            <person name="Chen S.P."/>
            <person name="Lan S."/>
            <person name="Tsai W.C."/>
            <person name="Van de Peer Y."/>
            <person name="Liu Z.J."/>
        </authorList>
    </citation>
    <scope>NUCLEOTIDE SEQUENCE [LARGE SCALE GENOMIC DNA]</scope>
    <source>
        <strain evidence="4">Lor288</strain>
    </source>
</reference>
<feature type="domain" description="Rab-GAP TBC" evidence="3">
    <location>
        <begin position="24"/>
        <end position="351"/>
    </location>
</feature>
<evidence type="ECO:0000259" key="3">
    <source>
        <dbReference type="PROSITE" id="PS50086"/>
    </source>
</evidence>
<feature type="region of interest" description="Disordered" evidence="2">
    <location>
        <begin position="577"/>
        <end position="614"/>
    </location>
</feature>
<sequence>MPAAPTGVPLPGSFSPDRISGRWSRFSNLRGVRWRINLRIFPSSSASIDEIRRVAANARRSYASLRRQLLIDPHAPKDGNRSPDLAMDNPLSQNPESTWGRFFRNAELEKAVDQDLSRLYPQDDHYFHTYACQAMLRRILLVWCIRHPECGYKQGMHELLAPLIYVLHVDLNYLSQVRGLHEKYFNDEFDRSDCEVVSNRTLKKVRSWDCGSKFTNFVDDLDPDTRDVLLLSDPYGAEGELGIVLSEKFMEHDAYCMFDGLMNGADGVVAMNQFFYTIPSMGSSTGVPPVIEASSAIYHLLSIVDASLHSHLVELGVEPQYFALRWLRVLFGREFSLIDLLVIWDEMFLSLNDSCTANDEYEYRIMCSPRGAFILAMAVSMLLHVRSSLLATENATSCLKRLLNYPKKVSVEKIIEKARSCQILALEANMLGSSQTGLMMNSSSAVSRTGSQSPKSPIRLMSDSYWEEKWRVLHKEKVIQDGDLNNGGKISGLFETLRTEPYPSASKNINKKKEAHSIAKHSLFDDLSQNVESVSDEVQSISTCQGSPSLDENVRNCLSEFRGEECPRAENFSVLTINTGPNNEGNDPEIESEKSSLTSNSFIRENEDDNGNIDEECNKSYDPVSKKLESCANVESGQHLDAEMKVVTETKVRKSASSRFQWLWRIGNGSFHERKMEKGIIAGTQQPSIIGNEDVGHEKYVNSSSDYSWHGDSAKVEDGDKRMWGTLKKLGQSVLENVQVIESVLQQEPGKDGDILGGDGQSAAMVALKDLRKISIILSEISGRSHMSWSSFYKFMCCFSSFLSLRIIKESQSPA</sequence>
<evidence type="ECO:0000313" key="4">
    <source>
        <dbReference type="EMBL" id="KAK8953388.1"/>
    </source>
</evidence>
<organism evidence="4 5">
    <name type="scientific">Platanthera guangdongensis</name>
    <dbReference type="NCBI Taxonomy" id="2320717"/>
    <lineage>
        <taxon>Eukaryota</taxon>
        <taxon>Viridiplantae</taxon>
        <taxon>Streptophyta</taxon>
        <taxon>Embryophyta</taxon>
        <taxon>Tracheophyta</taxon>
        <taxon>Spermatophyta</taxon>
        <taxon>Magnoliopsida</taxon>
        <taxon>Liliopsida</taxon>
        <taxon>Asparagales</taxon>
        <taxon>Orchidaceae</taxon>
        <taxon>Orchidoideae</taxon>
        <taxon>Orchideae</taxon>
        <taxon>Orchidinae</taxon>
        <taxon>Platanthera</taxon>
    </lineage>
</organism>
<dbReference type="SMART" id="SM00164">
    <property type="entry name" value="TBC"/>
    <property type="match status" value="1"/>
</dbReference>
<accession>A0ABR2LYE4</accession>
<dbReference type="Gene3D" id="1.10.472.80">
    <property type="entry name" value="Ypt/Rab-GAP domain of gyp1p, domain 3"/>
    <property type="match status" value="1"/>
</dbReference>
<comment type="caution">
    <text evidence="4">The sequence shown here is derived from an EMBL/GenBank/DDBJ whole genome shotgun (WGS) entry which is preliminary data.</text>
</comment>
<keyword evidence="1" id="KW-0343">GTPase activation</keyword>
<dbReference type="PANTHER" id="PTHR22957:SF337">
    <property type="entry name" value="TBC1 DOMAIN FAMILY MEMBER 5"/>
    <property type="match status" value="1"/>
</dbReference>
<gene>
    <name evidence="4" type="ORF">KSP40_PGU020745</name>
</gene>
<evidence type="ECO:0000256" key="2">
    <source>
        <dbReference type="SAM" id="MobiDB-lite"/>
    </source>
</evidence>
<dbReference type="InterPro" id="IPR035969">
    <property type="entry name" value="Rab-GAP_TBC_sf"/>
</dbReference>
<dbReference type="PROSITE" id="PS50086">
    <property type="entry name" value="TBC_RABGAP"/>
    <property type="match status" value="1"/>
</dbReference>
<name>A0ABR2LYE4_9ASPA</name>
<evidence type="ECO:0000256" key="1">
    <source>
        <dbReference type="ARBA" id="ARBA00022468"/>
    </source>
</evidence>
<dbReference type="Proteomes" id="UP001412067">
    <property type="component" value="Unassembled WGS sequence"/>
</dbReference>
<evidence type="ECO:0000313" key="5">
    <source>
        <dbReference type="Proteomes" id="UP001412067"/>
    </source>
</evidence>
<dbReference type="InterPro" id="IPR000195">
    <property type="entry name" value="Rab-GAP-TBC_dom"/>
</dbReference>